<proteinExistence type="predicted"/>
<dbReference type="EMBL" id="GBRH01225010">
    <property type="protein sequence ID" value="JAD72885.1"/>
    <property type="molecule type" value="Transcribed_RNA"/>
</dbReference>
<dbReference type="AlphaFoldDB" id="A0A0A9CHL8"/>
<sequence length="26" mass="3226">MEGITWNKLIEPKEFLQQERLLSKFF</sequence>
<name>A0A0A9CHL8_ARUDO</name>
<reference evidence="1" key="1">
    <citation type="submission" date="2014-09" db="EMBL/GenBank/DDBJ databases">
        <authorList>
            <person name="Magalhaes I.L.F."/>
            <person name="Oliveira U."/>
            <person name="Santos F.R."/>
            <person name="Vidigal T.H.D.A."/>
            <person name="Brescovit A.D."/>
            <person name="Santos A.J."/>
        </authorList>
    </citation>
    <scope>NUCLEOTIDE SEQUENCE</scope>
    <source>
        <tissue evidence="1">Shoot tissue taken approximately 20 cm above the soil surface</tissue>
    </source>
</reference>
<organism evidence="1">
    <name type="scientific">Arundo donax</name>
    <name type="common">Giant reed</name>
    <name type="synonym">Donax arundinaceus</name>
    <dbReference type="NCBI Taxonomy" id="35708"/>
    <lineage>
        <taxon>Eukaryota</taxon>
        <taxon>Viridiplantae</taxon>
        <taxon>Streptophyta</taxon>
        <taxon>Embryophyta</taxon>
        <taxon>Tracheophyta</taxon>
        <taxon>Spermatophyta</taxon>
        <taxon>Magnoliopsida</taxon>
        <taxon>Liliopsida</taxon>
        <taxon>Poales</taxon>
        <taxon>Poaceae</taxon>
        <taxon>PACMAD clade</taxon>
        <taxon>Arundinoideae</taxon>
        <taxon>Arundineae</taxon>
        <taxon>Arundo</taxon>
    </lineage>
</organism>
<reference evidence="1" key="2">
    <citation type="journal article" date="2015" name="Data Brief">
        <title>Shoot transcriptome of the giant reed, Arundo donax.</title>
        <authorList>
            <person name="Barrero R.A."/>
            <person name="Guerrero F.D."/>
            <person name="Moolhuijzen P."/>
            <person name="Goolsby J.A."/>
            <person name="Tidwell J."/>
            <person name="Bellgard S.E."/>
            <person name="Bellgard M.I."/>
        </authorList>
    </citation>
    <scope>NUCLEOTIDE SEQUENCE</scope>
    <source>
        <tissue evidence="1">Shoot tissue taken approximately 20 cm above the soil surface</tissue>
    </source>
</reference>
<accession>A0A0A9CHL8</accession>
<evidence type="ECO:0000313" key="1">
    <source>
        <dbReference type="EMBL" id="JAD72885.1"/>
    </source>
</evidence>
<protein>
    <submittedName>
        <fullName evidence="1">Uncharacterized protein</fullName>
    </submittedName>
</protein>